<organism evidence="2 3">
    <name type="scientific">Cupriavidus oxalaticus</name>
    <dbReference type="NCBI Taxonomy" id="96344"/>
    <lineage>
        <taxon>Bacteria</taxon>
        <taxon>Pseudomonadati</taxon>
        <taxon>Pseudomonadota</taxon>
        <taxon>Betaproteobacteria</taxon>
        <taxon>Burkholderiales</taxon>
        <taxon>Burkholderiaceae</taxon>
        <taxon>Cupriavidus</taxon>
    </lineage>
</organism>
<dbReference type="Pfam" id="PF04230">
    <property type="entry name" value="PS_pyruv_trans"/>
    <property type="match status" value="1"/>
</dbReference>
<gene>
    <name evidence="2" type="ORF">E0W60_18265</name>
</gene>
<dbReference type="GO" id="GO:0016740">
    <property type="term" value="F:transferase activity"/>
    <property type="evidence" value="ECO:0007669"/>
    <property type="project" value="UniProtKB-KW"/>
</dbReference>
<reference evidence="2 3" key="1">
    <citation type="submission" date="2019-03" db="EMBL/GenBank/DDBJ databases">
        <title>Efficiently degradation of phenoxyalkanoic acid herbicides by Cupriavidus oxalaticus strain X32.</title>
        <authorList>
            <person name="Sheng X."/>
        </authorList>
    </citation>
    <scope>NUCLEOTIDE SEQUENCE [LARGE SCALE GENOMIC DNA]</scope>
    <source>
        <strain evidence="2 3">X32</strain>
    </source>
</reference>
<keyword evidence="2" id="KW-0808">Transferase</keyword>
<evidence type="ECO:0000313" key="3">
    <source>
        <dbReference type="Proteomes" id="UP000295294"/>
    </source>
</evidence>
<dbReference type="PANTHER" id="PTHR36836">
    <property type="entry name" value="COLANIC ACID BIOSYNTHESIS PROTEIN WCAK"/>
    <property type="match status" value="1"/>
</dbReference>
<dbReference type="Proteomes" id="UP000295294">
    <property type="component" value="Chromosome 2"/>
</dbReference>
<dbReference type="SUPFAM" id="SSF53756">
    <property type="entry name" value="UDP-Glycosyltransferase/glycogen phosphorylase"/>
    <property type="match status" value="1"/>
</dbReference>
<dbReference type="PANTHER" id="PTHR36836:SF1">
    <property type="entry name" value="COLANIC ACID BIOSYNTHESIS PROTEIN WCAK"/>
    <property type="match status" value="1"/>
</dbReference>
<name>A0A4P7LB77_9BURK</name>
<protein>
    <submittedName>
        <fullName evidence="2">Polysaccharide pyruvyl transferase family protein</fullName>
    </submittedName>
</protein>
<dbReference type="InterPro" id="IPR007345">
    <property type="entry name" value="Polysacch_pyruvyl_Trfase"/>
</dbReference>
<feature type="domain" description="Polysaccharide pyruvyl transferase" evidence="1">
    <location>
        <begin position="14"/>
        <end position="324"/>
    </location>
</feature>
<proteinExistence type="predicted"/>
<sequence>MKHVVICAVPYSDNLGDAVIAETLGFLIRQALPDCRISYLDIAGRTQLGESSLKKGRLMRIFSSLPGWARVPALTLAIGMKYRRQWRARWKQQLADADVVVIGGGQLLCDVDLNFPLKLYLLAQCLGKKAEVALVSVGVAGNWSGAGKYLLSRFFKQAAPRFISVRDENSRRNIVRVAGDTCSDVTIIPDPAILSSALYADKGLEKRWDVGICVSDVEALHYNADLVSVSEQGRGIGMFAGLVTKLRQSGQRVVLFTNGAAEDNIAAAAVRSRLGVDDVDFILPRSPAELVSVIAGCRSMVGHRMHANIIAFSFGVPSVGIVWDTKVASFFKLSGRGDFAMRQTASADDLIERLAYARSLGAAQFKRSARLGQEIRQGLSMLFARSPAMPGPSPACRTEIKAAPSLGGMQ</sequence>
<evidence type="ECO:0000259" key="1">
    <source>
        <dbReference type="Pfam" id="PF04230"/>
    </source>
</evidence>
<evidence type="ECO:0000313" key="2">
    <source>
        <dbReference type="EMBL" id="QBY53070.1"/>
    </source>
</evidence>
<dbReference type="STRING" id="1349762.GCA_001592245_05925"/>
<dbReference type="RefSeq" id="WP_135705154.1">
    <property type="nucleotide sequence ID" value="NZ_CP038635.1"/>
</dbReference>
<dbReference type="OrthoDB" id="3199616at2"/>
<dbReference type="KEGG" id="cox:E0W60_18265"/>
<dbReference type="EMBL" id="CP038635">
    <property type="protein sequence ID" value="QBY53070.1"/>
    <property type="molecule type" value="Genomic_DNA"/>
</dbReference>
<dbReference type="AlphaFoldDB" id="A0A4P7LB77"/>
<accession>A0A4P7LB77</accession>
<dbReference type="Gene3D" id="3.40.50.2000">
    <property type="entry name" value="Glycogen Phosphorylase B"/>
    <property type="match status" value="1"/>
</dbReference>